<evidence type="ECO:0000259" key="4">
    <source>
        <dbReference type="Pfam" id="PF17137"/>
    </source>
</evidence>
<feature type="domain" description="DUF5110" evidence="4">
    <location>
        <begin position="405"/>
        <end position="477"/>
    </location>
</feature>
<dbReference type="InterPro" id="IPR000322">
    <property type="entry name" value="Glyco_hydro_31_TIM"/>
</dbReference>
<evidence type="ECO:0000313" key="6">
    <source>
        <dbReference type="EMBL" id="ORY50561.1"/>
    </source>
</evidence>
<gene>
    <name evidence="6" type="ORF">BCR33DRAFT_781262</name>
</gene>
<dbReference type="InterPro" id="IPR013780">
    <property type="entry name" value="Glyco_hydro_b"/>
</dbReference>
<dbReference type="InterPro" id="IPR017853">
    <property type="entry name" value="GH"/>
</dbReference>
<comment type="similarity">
    <text evidence="1 2">Belongs to the glycosyl hydrolase 31 family.</text>
</comment>
<dbReference type="OrthoDB" id="1334205at2759"/>
<comment type="caution">
    <text evidence="6">The sequence shown here is derived from an EMBL/GenBank/DDBJ whole genome shotgun (WGS) entry which is preliminary data.</text>
</comment>
<evidence type="ECO:0000256" key="2">
    <source>
        <dbReference type="RuleBase" id="RU361185"/>
    </source>
</evidence>
<dbReference type="Proteomes" id="UP000193642">
    <property type="component" value="Unassembled WGS sequence"/>
</dbReference>
<dbReference type="PANTHER" id="PTHR43863:SF2">
    <property type="entry name" value="MALTASE-GLUCOAMYLASE"/>
    <property type="match status" value="1"/>
</dbReference>
<dbReference type="SUPFAM" id="SSF51011">
    <property type="entry name" value="Glycosyl hydrolase domain"/>
    <property type="match status" value="1"/>
</dbReference>
<keyword evidence="2" id="KW-0378">Hydrolase</keyword>
<dbReference type="Pfam" id="PF21365">
    <property type="entry name" value="Glyco_hydro_31_3rd"/>
    <property type="match status" value="1"/>
</dbReference>
<evidence type="ECO:0000259" key="3">
    <source>
        <dbReference type="Pfam" id="PF01055"/>
    </source>
</evidence>
<protein>
    <submittedName>
        <fullName evidence="6">Uncharacterized protein</fullName>
    </submittedName>
</protein>
<dbReference type="CDD" id="cd06595">
    <property type="entry name" value="GH31_u1"/>
    <property type="match status" value="1"/>
</dbReference>
<evidence type="ECO:0000259" key="5">
    <source>
        <dbReference type="Pfam" id="PF21365"/>
    </source>
</evidence>
<dbReference type="STRING" id="329046.A0A1Y2CU55"/>
<dbReference type="Gene3D" id="3.20.20.80">
    <property type="entry name" value="Glycosidases"/>
    <property type="match status" value="2"/>
</dbReference>
<dbReference type="Pfam" id="PF17137">
    <property type="entry name" value="DUF5110"/>
    <property type="match status" value="1"/>
</dbReference>
<accession>A0A1Y2CU55</accession>
<dbReference type="EMBL" id="MCGO01000007">
    <property type="protein sequence ID" value="ORY50561.1"/>
    <property type="molecule type" value="Genomic_DNA"/>
</dbReference>
<sequence>MIPRYALGSWSSRYWAYNEAEFLRVVQTYHQNRVPLDVLVVDMDWHKTFYAVNGGQWTGWTWDPLLFSDARRFLSVLKEMGIRVTVNLHPADGVMAHEDVYPEMARRLGVFRVVIGNIEKDGIEFFWLDWQQGESWQKWTGIDGLNPTLWLNYVFWKHSELAHPSFRPLNFHRWGGLGNHRYPIGFSGDTFPSWEMLTSQIKFTVTSSNVLFGYWSHDLGGHMTTSEPELYTRWVQFGAWSPIFRTHSTKSGNNVRYFWKYPRGESEGMTRAVYGRMELLPYSYSMVKVAHDCGVSLLRPLYYEFPEMEEAYLRGSEYYFGDLFVVAPIAKAVDANGLVEVDLWVPPGEWLEMGTGKVLNGPFVHSGHYLLEDVPVLVKSGAIVPKSLMDDTKYFGLASEIPRHLVIEIFMGQALNGNFSLYEDDGLTSDYDNPERQMNTHLTYKREEKDIVSVSITPENGVLSGISGRRAYRLKFLQTVGIKSVQVNAVDIDCSKLCAFRSQEMAAYVDIGEFEIDQKLDIVVQFSSPLTQVPDGLLVKKNRMLKAKEMLDNQWELEEPYIYQDYYASLLKSLSFIQAAEFNPLEAGEFLKKADALYGNVVAEVAQIVEGRGEALGYILDILTKL</sequence>
<feature type="domain" description="Glycosyl hydrolase family 31 C-terminal" evidence="5">
    <location>
        <begin position="294"/>
        <end position="384"/>
    </location>
</feature>
<dbReference type="GO" id="GO:0005975">
    <property type="term" value="P:carbohydrate metabolic process"/>
    <property type="evidence" value="ECO:0007669"/>
    <property type="project" value="InterPro"/>
</dbReference>
<dbReference type="InterPro" id="IPR048395">
    <property type="entry name" value="Glyco_hydro_31_C"/>
</dbReference>
<evidence type="ECO:0000256" key="1">
    <source>
        <dbReference type="ARBA" id="ARBA00007806"/>
    </source>
</evidence>
<proteinExistence type="inferred from homology"/>
<feature type="domain" description="Glycoside hydrolase family 31 TIM barrel" evidence="3">
    <location>
        <begin position="1"/>
        <end position="139"/>
    </location>
</feature>
<dbReference type="SUPFAM" id="SSF51445">
    <property type="entry name" value="(Trans)glycosidases"/>
    <property type="match status" value="1"/>
</dbReference>
<dbReference type="Pfam" id="PF01055">
    <property type="entry name" value="Glyco_hydro_31_2nd"/>
    <property type="match status" value="2"/>
</dbReference>
<reference evidence="6 7" key="1">
    <citation type="submission" date="2016-07" db="EMBL/GenBank/DDBJ databases">
        <title>Pervasive Adenine N6-methylation of Active Genes in Fungi.</title>
        <authorList>
            <consortium name="DOE Joint Genome Institute"/>
            <person name="Mondo S.J."/>
            <person name="Dannebaum R.O."/>
            <person name="Kuo R.C."/>
            <person name="Labutti K."/>
            <person name="Haridas S."/>
            <person name="Kuo A."/>
            <person name="Salamov A."/>
            <person name="Ahrendt S.R."/>
            <person name="Lipzen A."/>
            <person name="Sullivan W."/>
            <person name="Andreopoulos W.B."/>
            <person name="Clum A."/>
            <person name="Lindquist E."/>
            <person name="Daum C."/>
            <person name="Ramamoorthy G.K."/>
            <person name="Gryganskyi A."/>
            <person name="Culley D."/>
            <person name="Magnuson J.K."/>
            <person name="James T.Y."/>
            <person name="O'Malley M.A."/>
            <person name="Stajich J.E."/>
            <person name="Spatafora J.W."/>
            <person name="Visel A."/>
            <person name="Grigoriev I.V."/>
        </authorList>
    </citation>
    <scope>NUCLEOTIDE SEQUENCE [LARGE SCALE GENOMIC DNA]</scope>
    <source>
        <strain evidence="6 7">JEL800</strain>
    </source>
</reference>
<name>A0A1Y2CU55_9FUNG</name>
<feature type="domain" description="Glycoside hydrolase family 31 TIM barrel" evidence="3">
    <location>
        <begin position="145"/>
        <end position="286"/>
    </location>
</feature>
<dbReference type="Gene3D" id="2.60.40.1180">
    <property type="entry name" value="Golgi alpha-mannosidase II"/>
    <property type="match status" value="2"/>
</dbReference>
<evidence type="ECO:0000313" key="7">
    <source>
        <dbReference type="Proteomes" id="UP000193642"/>
    </source>
</evidence>
<dbReference type="GO" id="GO:0004553">
    <property type="term" value="F:hydrolase activity, hydrolyzing O-glycosyl compounds"/>
    <property type="evidence" value="ECO:0007669"/>
    <property type="project" value="InterPro"/>
</dbReference>
<organism evidence="6 7">
    <name type="scientific">Rhizoclosmatium globosum</name>
    <dbReference type="NCBI Taxonomy" id="329046"/>
    <lineage>
        <taxon>Eukaryota</taxon>
        <taxon>Fungi</taxon>
        <taxon>Fungi incertae sedis</taxon>
        <taxon>Chytridiomycota</taxon>
        <taxon>Chytridiomycota incertae sedis</taxon>
        <taxon>Chytridiomycetes</taxon>
        <taxon>Chytridiales</taxon>
        <taxon>Chytriomycetaceae</taxon>
        <taxon>Rhizoclosmatium</taxon>
    </lineage>
</organism>
<keyword evidence="2" id="KW-0326">Glycosidase</keyword>
<dbReference type="InterPro" id="IPR033403">
    <property type="entry name" value="DUF5110"/>
</dbReference>
<dbReference type="InterPro" id="IPR051816">
    <property type="entry name" value="Glycosyl_Hydrolase_31"/>
</dbReference>
<dbReference type="AlphaFoldDB" id="A0A1Y2CU55"/>
<keyword evidence="7" id="KW-1185">Reference proteome</keyword>
<dbReference type="PANTHER" id="PTHR43863">
    <property type="entry name" value="HYDROLASE, PUTATIVE (AFU_ORTHOLOGUE AFUA_1G03140)-RELATED"/>
    <property type="match status" value="1"/>
</dbReference>